<dbReference type="InterPro" id="IPR059112">
    <property type="entry name" value="CysZ/EI24"/>
</dbReference>
<dbReference type="Pfam" id="PF07264">
    <property type="entry name" value="EI24"/>
    <property type="match status" value="1"/>
</dbReference>
<keyword evidence="2 5" id="KW-0812">Transmembrane</keyword>
<feature type="transmembrane region" description="Helical" evidence="5">
    <location>
        <begin position="137"/>
        <end position="158"/>
    </location>
</feature>
<proteinExistence type="predicted"/>
<dbReference type="Proteomes" id="UP001595711">
    <property type="component" value="Unassembled WGS sequence"/>
</dbReference>
<feature type="transmembrane region" description="Helical" evidence="5">
    <location>
        <begin position="21"/>
        <end position="47"/>
    </location>
</feature>
<feature type="transmembrane region" description="Helical" evidence="5">
    <location>
        <begin position="186"/>
        <end position="215"/>
    </location>
</feature>
<name>A0ABV7VCL4_9PROT</name>
<evidence type="ECO:0000313" key="6">
    <source>
        <dbReference type="EMBL" id="MFC3675230.1"/>
    </source>
</evidence>
<sequence>MIAGALRQAVVQLPDASFRQVLVRSLLISIAVFALLAAALWLGLMLIPDGGHTWIDWLVGFASGIGFFVLMLLLFPAVMTAAIGLFLDDIADAVERRWYPQEAPGRALALWPALWGSLRFLGVVLLVNLLLLPVYAILLFFPPLLYGLSLLVNGWLVSREYFEQIAWRYMSHVEATQMRRRYRGDLWLCGVVIVLLLTIPLVNFLVPIVATAFMVHVYKRLRARG</sequence>
<gene>
    <name evidence="6" type="ORF">ACFOOQ_06735</name>
</gene>
<keyword evidence="3 5" id="KW-1133">Transmembrane helix</keyword>
<comment type="subcellular location">
    <subcellularLocation>
        <location evidence="1">Membrane</location>
        <topology evidence="1">Multi-pass membrane protein</topology>
    </subcellularLocation>
</comment>
<keyword evidence="7" id="KW-1185">Reference proteome</keyword>
<feature type="transmembrane region" description="Helical" evidence="5">
    <location>
        <begin position="59"/>
        <end position="87"/>
    </location>
</feature>
<evidence type="ECO:0000313" key="7">
    <source>
        <dbReference type="Proteomes" id="UP001595711"/>
    </source>
</evidence>
<comment type="caution">
    <text evidence="6">The sequence shown here is derived from an EMBL/GenBank/DDBJ whole genome shotgun (WGS) entry which is preliminary data.</text>
</comment>
<reference evidence="7" key="1">
    <citation type="journal article" date="2019" name="Int. J. Syst. Evol. Microbiol.">
        <title>The Global Catalogue of Microorganisms (GCM) 10K type strain sequencing project: providing services to taxonomists for standard genome sequencing and annotation.</title>
        <authorList>
            <consortium name="The Broad Institute Genomics Platform"/>
            <consortium name="The Broad Institute Genome Sequencing Center for Infectious Disease"/>
            <person name="Wu L."/>
            <person name="Ma J."/>
        </authorList>
    </citation>
    <scope>NUCLEOTIDE SEQUENCE [LARGE SCALE GENOMIC DNA]</scope>
    <source>
        <strain evidence="7">KCTC 42182</strain>
    </source>
</reference>
<keyword evidence="4 5" id="KW-0472">Membrane</keyword>
<evidence type="ECO:0000256" key="5">
    <source>
        <dbReference type="SAM" id="Phobius"/>
    </source>
</evidence>
<dbReference type="RefSeq" id="WP_379723399.1">
    <property type="nucleotide sequence ID" value="NZ_JBHRYJ010000001.1"/>
</dbReference>
<feature type="transmembrane region" description="Helical" evidence="5">
    <location>
        <begin position="108"/>
        <end position="131"/>
    </location>
</feature>
<evidence type="ECO:0000256" key="3">
    <source>
        <dbReference type="ARBA" id="ARBA00022989"/>
    </source>
</evidence>
<dbReference type="EMBL" id="JBHRYJ010000001">
    <property type="protein sequence ID" value="MFC3675230.1"/>
    <property type="molecule type" value="Genomic_DNA"/>
</dbReference>
<protein>
    <submittedName>
        <fullName evidence="6">EI24 domain-containing protein</fullName>
    </submittedName>
</protein>
<accession>A0ABV7VCL4</accession>
<evidence type="ECO:0000256" key="1">
    <source>
        <dbReference type="ARBA" id="ARBA00004141"/>
    </source>
</evidence>
<evidence type="ECO:0000256" key="2">
    <source>
        <dbReference type="ARBA" id="ARBA00022692"/>
    </source>
</evidence>
<evidence type="ECO:0000256" key="4">
    <source>
        <dbReference type="ARBA" id="ARBA00023136"/>
    </source>
</evidence>
<organism evidence="6 7">
    <name type="scientific">Ferrovibrio xuzhouensis</name>
    <dbReference type="NCBI Taxonomy" id="1576914"/>
    <lineage>
        <taxon>Bacteria</taxon>
        <taxon>Pseudomonadati</taxon>
        <taxon>Pseudomonadota</taxon>
        <taxon>Alphaproteobacteria</taxon>
        <taxon>Rhodospirillales</taxon>
        <taxon>Rhodospirillaceae</taxon>
        <taxon>Ferrovibrio</taxon>
    </lineage>
</organism>